<evidence type="ECO:0000313" key="2">
    <source>
        <dbReference type="Proteomes" id="UP000292282"/>
    </source>
</evidence>
<protein>
    <submittedName>
        <fullName evidence="1">Uncharacterized protein</fullName>
    </submittedName>
</protein>
<sequence length="85" mass="9719">MSSYVEKTSAVSSLTSENSTHSCFVYKKTPYGSFKISNNIIINYFNRPPVFKSKNFKVSRTFLLICLEIQDTTIIDTLFKSITSF</sequence>
<reference evidence="1 2" key="1">
    <citation type="submission" date="2017-12" db="EMBL/GenBank/DDBJ databases">
        <authorList>
            <person name="Pombert J.-F."/>
            <person name="Haag K.L."/>
            <person name="Ebert D."/>
        </authorList>
    </citation>
    <scope>NUCLEOTIDE SEQUENCE [LARGE SCALE GENOMIC DNA]</scope>
    <source>
        <strain evidence="1">IL-G-3</strain>
    </source>
</reference>
<name>A0A4Q9M4Q1_9MICR</name>
<evidence type="ECO:0000313" key="1">
    <source>
        <dbReference type="EMBL" id="TBU20546.1"/>
    </source>
</evidence>
<organism evidence="1 2">
    <name type="scientific">Hamiltosporidium tvaerminnensis</name>
    <dbReference type="NCBI Taxonomy" id="1176355"/>
    <lineage>
        <taxon>Eukaryota</taxon>
        <taxon>Fungi</taxon>
        <taxon>Fungi incertae sedis</taxon>
        <taxon>Microsporidia</taxon>
        <taxon>Dubosqiidae</taxon>
        <taxon>Hamiltosporidium</taxon>
    </lineage>
</organism>
<dbReference type="Proteomes" id="UP000292282">
    <property type="component" value="Unassembled WGS sequence"/>
</dbReference>
<gene>
    <name evidence="1" type="ORF">CWI38_0053p0010</name>
</gene>
<dbReference type="VEuPathDB" id="MicrosporidiaDB:CWI38_0053p0010"/>
<accession>A0A4Q9M4Q1</accession>
<dbReference type="EMBL" id="PITK01000053">
    <property type="protein sequence ID" value="TBU20546.1"/>
    <property type="molecule type" value="Genomic_DNA"/>
</dbReference>
<keyword evidence="2" id="KW-1185">Reference proteome</keyword>
<proteinExistence type="predicted"/>
<dbReference type="AlphaFoldDB" id="A0A4Q9M4Q1"/>
<comment type="caution">
    <text evidence="1">The sequence shown here is derived from an EMBL/GenBank/DDBJ whole genome shotgun (WGS) entry which is preliminary data.</text>
</comment>